<dbReference type="InterPro" id="IPR011989">
    <property type="entry name" value="ARM-like"/>
</dbReference>
<evidence type="ECO:0000259" key="3">
    <source>
        <dbReference type="Pfam" id="PF25574"/>
    </source>
</evidence>
<feature type="region of interest" description="Disordered" evidence="2">
    <location>
        <begin position="385"/>
        <end position="404"/>
    </location>
</feature>
<keyword evidence="5" id="KW-1185">Reference proteome</keyword>
<evidence type="ECO:0000313" key="4">
    <source>
        <dbReference type="EMBL" id="KAJ7715988.1"/>
    </source>
</evidence>
<feature type="domain" description="Importin subunit beta-1/Transportin-1-like TPR repeats" evidence="3">
    <location>
        <begin position="118"/>
        <end position="209"/>
    </location>
</feature>
<dbReference type="Proteomes" id="UP001215598">
    <property type="component" value="Unassembled WGS sequence"/>
</dbReference>
<accession>A0AAD7HAI2</accession>
<name>A0AAD7HAI2_9AGAR</name>
<dbReference type="InterPro" id="IPR058584">
    <property type="entry name" value="IMB1_TNPO1-like_TPR"/>
</dbReference>
<evidence type="ECO:0000256" key="2">
    <source>
        <dbReference type="SAM" id="MobiDB-lite"/>
    </source>
</evidence>
<feature type="region of interest" description="Disordered" evidence="2">
    <location>
        <begin position="1"/>
        <end position="32"/>
    </location>
</feature>
<evidence type="ECO:0000256" key="1">
    <source>
        <dbReference type="ARBA" id="ARBA00022737"/>
    </source>
</evidence>
<protein>
    <recommendedName>
        <fullName evidence="3">Importin subunit beta-1/Transportin-1-like TPR repeats domain-containing protein</fullName>
    </recommendedName>
</protein>
<dbReference type="AlphaFoldDB" id="A0AAD7HAI2"/>
<evidence type="ECO:0000313" key="5">
    <source>
        <dbReference type="Proteomes" id="UP001215598"/>
    </source>
</evidence>
<comment type="caution">
    <text evidence="4">The sequence shown here is derived from an EMBL/GenBank/DDBJ whole genome shotgun (WGS) entry which is preliminary data.</text>
</comment>
<reference evidence="4" key="1">
    <citation type="submission" date="2023-03" db="EMBL/GenBank/DDBJ databases">
        <title>Massive genome expansion in bonnet fungi (Mycena s.s.) driven by repeated elements and novel gene families across ecological guilds.</title>
        <authorList>
            <consortium name="Lawrence Berkeley National Laboratory"/>
            <person name="Harder C.B."/>
            <person name="Miyauchi S."/>
            <person name="Viragh M."/>
            <person name="Kuo A."/>
            <person name="Thoen E."/>
            <person name="Andreopoulos B."/>
            <person name="Lu D."/>
            <person name="Skrede I."/>
            <person name="Drula E."/>
            <person name="Henrissat B."/>
            <person name="Morin E."/>
            <person name="Kohler A."/>
            <person name="Barry K."/>
            <person name="LaButti K."/>
            <person name="Morin E."/>
            <person name="Salamov A."/>
            <person name="Lipzen A."/>
            <person name="Mereny Z."/>
            <person name="Hegedus B."/>
            <person name="Baldrian P."/>
            <person name="Stursova M."/>
            <person name="Weitz H."/>
            <person name="Taylor A."/>
            <person name="Grigoriev I.V."/>
            <person name="Nagy L.G."/>
            <person name="Martin F."/>
            <person name="Kauserud H."/>
        </authorList>
    </citation>
    <scope>NUCLEOTIDE SEQUENCE</scope>
    <source>
        <strain evidence="4">CBHHK182m</strain>
    </source>
</reference>
<gene>
    <name evidence="4" type="ORF">B0H16DRAFT_1477064</name>
</gene>
<dbReference type="EMBL" id="JARKIB010000299">
    <property type="protein sequence ID" value="KAJ7715988.1"/>
    <property type="molecule type" value="Genomic_DNA"/>
</dbReference>
<sequence>MREHPRSPSDALSGVSASRRCRVGRSSTAGSPHRCLAVPGGSLRTDSAYISLLAGAVQSVVPAVTPSIEAHIKSTNWHHREIAIVPSALSSRALIGPSSSLPSLPLIDIADSENDVLVATGPLSPYMDGVIRALLRVTERVVFTLHSFFLAVAGNEHNFRTAAYEASSAYLSGATADAVVQNTVVAVLTRMEQMLNMQNQILGIDDQQAAPPRRSHHNRRHCERGEAVVARDLNETCRLDMVKEIETNLEFVGKRIISAVITAIVAYHSAIKMYNPTFCLDLLRTRENFTPTYLRHPNRRRHRHAMQCLKPCMHIHCGRECNEKLLLKMCKPARGKSLFEAPYSPPSTLSVLSETSVLRTVKSCIVPLKSSNCEQIDVRSKIWRRKSTPTHRRSSPSHIDLGATRAGALADKEADGGGLTTQRMRQGGGCARA</sequence>
<feature type="region of interest" description="Disordered" evidence="2">
    <location>
        <begin position="410"/>
        <end position="433"/>
    </location>
</feature>
<feature type="compositionally biased region" description="Basic residues" evidence="2">
    <location>
        <begin position="385"/>
        <end position="395"/>
    </location>
</feature>
<organism evidence="4 5">
    <name type="scientific">Mycena metata</name>
    <dbReference type="NCBI Taxonomy" id="1033252"/>
    <lineage>
        <taxon>Eukaryota</taxon>
        <taxon>Fungi</taxon>
        <taxon>Dikarya</taxon>
        <taxon>Basidiomycota</taxon>
        <taxon>Agaricomycotina</taxon>
        <taxon>Agaricomycetes</taxon>
        <taxon>Agaricomycetidae</taxon>
        <taxon>Agaricales</taxon>
        <taxon>Marasmiineae</taxon>
        <taxon>Mycenaceae</taxon>
        <taxon>Mycena</taxon>
    </lineage>
</organism>
<keyword evidence="1" id="KW-0677">Repeat</keyword>
<dbReference type="Pfam" id="PF25574">
    <property type="entry name" value="TPR_IMB1"/>
    <property type="match status" value="1"/>
</dbReference>
<proteinExistence type="predicted"/>
<dbReference type="Gene3D" id="1.25.10.10">
    <property type="entry name" value="Leucine-rich Repeat Variant"/>
    <property type="match status" value="1"/>
</dbReference>